<dbReference type="GO" id="GO:0005525">
    <property type="term" value="F:GTP binding"/>
    <property type="evidence" value="ECO:0007669"/>
    <property type="project" value="UniProtKB-KW"/>
</dbReference>
<comment type="caution">
    <text evidence="13">The sequence shown here is derived from an EMBL/GenBank/DDBJ whole genome shotgun (WGS) entry which is preliminary data.</text>
</comment>
<dbReference type="InterPro" id="IPR051161">
    <property type="entry name" value="Mannose-6P_isomerase_type2"/>
</dbReference>
<protein>
    <recommendedName>
        <fullName evidence="3">mannose-1-phosphate guanylyltransferase</fullName>
        <ecNumber evidence="3">2.7.7.13</ecNumber>
    </recommendedName>
</protein>
<keyword evidence="7" id="KW-0342">GTP-binding</keyword>
<dbReference type="CDD" id="cd02509">
    <property type="entry name" value="GDP-M1P_Guanylyltransferase"/>
    <property type="match status" value="1"/>
</dbReference>
<dbReference type="Pfam" id="PF01050">
    <property type="entry name" value="MannoseP_isomer"/>
    <property type="match status" value="1"/>
</dbReference>
<dbReference type="GO" id="GO:0000271">
    <property type="term" value="P:polysaccharide biosynthetic process"/>
    <property type="evidence" value="ECO:0007669"/>
    <property type="project" value="InterPro"/>
</dbReference>
<dbReference type="InterPro" id="IPR006375">
    <property type="entry name" value="Man1P_GuaTrfase/Man6P_Isoase"/>
</dbReference>
<dbReference type="PANTHER" id="PTHR46390">
    <property type="entry name" value="MANNOSE-1-PHOSPHATE GUANYLYLTRANSFERASE"/>
    <property type="match status" value="1"/>
</dbReference>
<dbReference type="Pfam" id="PF22640">
    <property type="entry name" value="ManC_GMP_beta-helix"/>
    <property type="match status" value="1"/>
</dbReference>
<accession>A0A930UDF5</accession>
<keyword evidence="4 13" id="KW-0808">Transferase</keyword>
<dbReference type="GO" id="GO:0004475">
    <property type="term" value="F:mannose-1-phosphate guanylyltransferase (GTP) activity"/>
    <property type="evidence" value="ECO:0007669"/>
    <property type="project" value="UniProtKB-EC"/>
</dbReference>
<keyword evidence="13" id="KW-0413">Isomerase</keyword>
<dbReference type="GO" id="GO:0009298">
    <property type="term" value="P:GDP-mannose biosynthetic process"/>
    <property type="evidence" value="ECO:0007669"/>
    <property type="project" value="TreeGrafter"/>
</dbReference>
<dbReference type="InterPro" id="IPR054566">
    <property type="entry name" value="ManC/GMP-like_b-helix"/>
</dbReference>
<dbReference type="NCBIfam" id="TIGR01479">
    <property type="entry name" value="GMP_PMI"/>
    <property type="match status" value="1"/>
</dbReference>
<evidence type="ECO:0000256" key="3">
    <source>
        <dbReference type="ARBA" id="ARBA00012387"/>
    </source>
</evidence>
<feature type="domain" description="Nucleotidyl transferase" evidence="10">
    <location>
        <begin position="10"/>
        <end position="289"/>
    </location>
</feature>
<evidence type="ECO:0000313" key="13">
    <source>
        <dbReference type="EMBL" id="MBF2735860.1"/>
    </source>
</evidence>
<sequence>MAEGKGGLAAVALCGGAGARLWPLSRAQLAKPFVTLPSGGTLLGELLDSLPGLGADAAVLVTSAAQAAHCRAAAAARSKQSPPATVVVEPAGRGTAPAIATAAKLLRARHGDEVCLLLLPADHHIADRAAFGKALRQAEKVARAERRLVLLGIEPDRPATGYGYLQLGEARDGWREIAGFKEKPDRAEAERLLAAGGYLWNAGVYVATAAVIEEQIAAHAPQVAAVAAGLGTPPAQGDWEPAAEAYGAYPSISIEYAVSERSDRLAAVPAACGWSDLGTWDDWLATLPADEKGNRVAGEVALADAENVGALSVGGRLVAVAGVRDVVVVDAPDAVLVTGRGAANAVRDVHAGLAEQKHPAVDSPAREERPWGRYRLLGRGPGWQAKSIEVEPGRRLSLQSHAHRSERWTVVRGRIEATVGEEVTELGPGDSCFIPQGAKHRMANPGAELAELVEVQFGEVLAEDDIVRYEDDFARS</sequence>
<comment type="pathway">
    <text evidence="1">Nucleotide-sugar biosynthesis; GDP-alpha-D-mannose biosynthesis; GDP-alpha-D-mannose from alpha-D-mannose 1-phosphate (GTP route): step 1/1.</text>
</comment>
<dbReference type="Proteomes" id="UP000604381">
    <property type="component" value="Unassembled WGS sequence"/>
</dbReference>
<dbReference type="CDD" id="cd02213">
    <property type="entry name" value="cupin_PMI_typeII_C"/>
    <property type="match status" value="1"/>
</dbReference>
<feature type="domain" description="MannoseP isomerase/GMP-like beta-helix" evidence="12">
    <location>
        <begin position="315"/>
        <end position="349"/>
    </location>
</feature>
<evidence type="ECO:0000259" key="12">
    <source>
        <dbReference type="Pfam" id="PF22640"/>
    </source>
</evidence>
<dbReference type="InterPro" id="IPR049577">
    <property type="entry name" value="GMPP_N"/>
</dbReference>
<comment type="similarity">
    <text evidence="2 9">Belongs to the mannose-6-phosphate isomerase type 2 family.</text>
</comment>
<dbReference type="AlphaFoldDB" id="A0A930UDF5"/>
<dbReference type="Pfam" id="PF00483">
    <property type="entry name" value="NTP_transferase"/>
    <property type="match status" value="1"/>
</dbReference>
<evidence type="ECO:0000256" key="1">
    <source>
        <dbReference type="ARBA" id="ARBA00004823"/>
    </source>
</evidence>
<dbReference type="InterPro" id="IPR001538">
    <property type="entry name" value="Man6P_isomerase-2_C"/>
</dbReference>
<keyword evidence="14" id="KW-1185">Reference proteome</keyword>
<evidence type="ECO:0000256" key="4">
    <source>
        <dbReference type="ARBA" id="ARBA00022679"/>
    </source>
</evidence>
<dbReference type="SUPFAM" id="SSF53448">
    <property type="entry name" value="Nucleotide-diphospho-sugar transferases"/>
    <property type="match status" value="1"/>
</dbReference>
<dbReference type="SUPFAM" id="SSF51182">
    <property type="entry name" value="RmlC-like cupins"/>
    <property type="match status" value="1"/>
</dbReference>
<dbReference type="EC" id="2.7.7.13" evidence="3"/>
<dbReference type="InterPro" id="IPR014710">
    <property type="entry name" value="RmlC-like_jellyroll"/>
</dbReference>
<dbReference type="InterPro" id="IPR029044">
    <property type="entry name" value="Nucleotide-diphossugar_trans"/>
</dbReference>
<evidence type="ECO:0000259" key="10">
    <source>
        <dbReference type="Pfam" id="PF00483"/>
    </source>
</evidence>
<dbReference type="PANTHER" id="PTHR46390:SF1">
    <property type="entry name" value="MANNOSE-1-PHOSPHATE GUANYLYLTRANSFERASE"/>
    <property type="match status" value="1"/>
</dbReference>
<organism evidence="13 14">
    <name type="scientific">Candidatus Amphirhobacter heronislandensis</name>
    <dbReference type="NCBI Taxonomy" id="1732024"/>
    <lineage>
        <taxon>Bacteria</taxon>
        <taxon>Pseudomonadati</taxon>
        <taxon>Pseudomonadota</taxon>
        <taxon>Gammaproteobacteria</taxon>
        <taxon>Candidatus Tethybacterales</taxon>
        <taxon>Candidatus Tethybacteraceae</taxon>
        <taxon>Candidatus Amphirhobacter</taxon>
    </lineage>
</organism>
<gene>
    <name evidence="13" type="ORF">ISN26_07320</name>
</gene>
<reference evidence="13" key="1">
    <citation type="submission" date="2020-10" db="EMBL/GenBank/DDBJ databases">
        <title>An improved Amphimedon queenslandica hologenome assembly reveals how three proteobacterial symbionts can extend the metabolic phenotypic of their marine sponge host.</title>
        <authorList>
            <person name="Degnan B."/>
            <person name="Degnan S."/>
            <person name="Xiang X."/>
        </authorList>
    </citation>
    <scope>NUCLEOTIDE SEQUENCE</scope>
    <source>
        <strain evidence="13">AqS2</strain>
    </source>
</reference>
<evidence type="ECO:0000256" key="8">
    <source>
        <dbReference type="ARBA" id="ARBA00047343"/>
    </source>
</evidence>
<dbReference type="Gene3D" id="2.60.120.10">
    <property type="entry name" value="Jelly Rolls"/>
    <property type="match status" value="1"/>
</dbReference>
<dbReference type="InterPro" id="IPR011051">
    <property type="entry name" value="RmlC_Cupin_sf"/>
</dbReference>
<dbReference type="EMBL" id="JADHEI010000053">
    <property type="protein sequence ID" value="MBF2735860.1"/>
    <property type="molecule type" value="Genomic_DNA"/>
</dbReference>
<evidence type="ECO:0000259" key="11">
    <source>
        <dbReference type="Pfam" id="PF01050"/>
    </source>
</evidence>
<keyword evidence="5 13" id="KW-0548">Nucleotidyltransferase</keyword>
<proteinExistence type="inferred from homology"/>
<evidence type="ECO:0000256" key="9">
    <source>
        <dbReference type="RuleBase" id="RU004190"/>
    </source>
</evidence>
<dbReference type="GO" id="GO:0016853">
    <property type="term" value="F:isomerase activity"/>
    <property type="evidence" value="ECO:0007669"/>
    <property type="project" value="UniProtKB-KW"/>
</dbReference>
<comment type="catalytic activity">
    <reaction evidence="8">
        <text>alpha-D-mannose 1-phosphate + GTP + H(+) = GDP-alpha-D-mannose + diphosphate</text>
        <dbReference type="Rhea" id="RHEA:15229"/>
        <dbReference type="ChEBI" id="CHEBI:15378"/>
        <dbReference type="ChEBI" id="CHEBI:33019"/>
        <dbReference type="ChEBI" id="CHEBI:37565"/>
        <dbReference type="ChEBI" id="CHEBI:57527"/>
        <dbReference type="ChEBI" id="CHEBI:58409"/>
        <dbReference type="EC" id="2.7.7.13"/>
    </reaction>
</comment>
<keyword evidence="6" id="KW-0547">Nucleotide-binding</keyword>
<dbReference type="Gene3D" id="3.90.550.10">
    <property type="entry name" value="Spore Coat Polysaccharide Biosynthesis Protein SpsA, Chain A"/>
    <property type="match status" value="1"/>
</dbReference>
<dbReference type="InterPro" id="IPR005835">
    <property type="entry name" value="NTP_transferase_dom"/>
</dbReference>
<evidence type="ECO:0000256" key="7">
    <source>
        <dbReference type="ARBA" id="ARBA00023134"/>
    </source>
</evidence>
<feature type="domain" description="Mannose-6-phosphate isomerase type II C-terminal" evidence="11">
    <location>
        <begin position="368"/>
        <end position="471"/>
    </location>
</feature>
<name>A0A930UDF5_9GAMM</name>
<evidence type="ECO:0000256" key="5">
    <source>
        <dbReference type="ARBA" id="ARBA00022695"/>
    </source>
</evidence>
<evidence type="ECO:0000256" key="2">
    <source>
        <dbReference type="ARBA" id="ARBA00006115"/>
    </source>
</evidence>
<evidence type="ECO:0000256" key="6">
    <source>
        <dbReference type="ARBA" id="ARBA00022741"/>
    </source>
</evidence>
<evidence type="ECO:0000313" key="14">
    <source>
        <dbReference type="Proteomes" id="UP000604381"/>
    </source>
</evidence>